<dbReference type="InterPro" id="IPR000177">
    <property type="entry name" value="Apple"/>
</dbReference>
<name>A0A3B3ZPQ5_9GOBI</name>
<feature type="domain" description="Apple" evidence="3">
    <location>
        <begin position="109"/>
        <end position="166"/>
    </location>
</feature>
<dbReference type="Ensembl" id="ENSPMGT00000006881.1">
    <property type="protein sequence ID" value="ENSPMGP00000006469.1"/>
    <property type="gene ID" value="ENSPMGG00000005434.1"/>
</dbReference>
<reference evidence="4" key="1">
    <citation type="submission" date="2025-08" db="UniProtKB">
        <authorList>
            <consortium name="Ensembl"/>
        </authorList>
    </citation>
    <scope>IDENTIFICATION</scope>
</reference>
<dbReference type="InterPro" id="IPR003609">
    <property type="entry name" value="Pan_app"/>
</dbReference>
<sequence>LIFCFQGEKFILQKYLFLCFPSECRLELLENVDFPGTDIEFVYSPDVYHCQQMCTEHPSCLFFTFIRAEWTRDNRHFYCYLKKTSSGQPSRVRSFVTVLYSNFVLSAPCLDQLYPDLDFPGADYRSLFTPDYEECRRACTHDPSCQFFTWVNGQFSNEKISLEHRL</sequence>
<evidence type="ECO:0000256" key="2">
    <source>
        <dbReference type="ARBA" id="ARBA00023157"/>
    </source>
</evidence>
<dbReference type="SMART" id="SM00223">
    <property type="entry name" value="APPLE"/>
    <property type="match status" value="2"/>
</dbReference>
<feature type="domain" description="Apple" evidence="3">
    <location>
        <begin position="19"/>
        <end position="105"/>
    </location>
</feature>
<dbReference type="PANTHER" id="PTHR33946:SF4">
    <property type="entry name" value="COAGULATION FACTOR XI"/>
    <property type="match status" value="1"/>
</dbReference>
<dbReference type="Proteomes" id="UP000261520">
    <property type="component" value="Unplaced"/>
</dbReference>
<keyword evidence="2" id="KW-1015">Disulfide bond</keyword>
<dbReference type="PROSITE" id="PS50948">
    <property type="entry name" value="PAN"/>
    <property type="match status" value="2"/>
</dbReference>
<evidence type="ECO:0000313" key="5">
    <source>
        <dbReference type="Proteomes" id="UP000261520"/>
    </source>
</evidence>
<dbReference type="Gene3D" id="3.50.4.10">
    <property type="entry name" value="Hepatocyte Growth Factor"/>
    <property type="match status" value="2"/>
</dbReference>
<protein>
    <recommendedName>
        <fullName evidence="3">Apple domain-containing protein</fullName>
    </recommendedName>
</protein>
<keyword evidence="5" id="KW-1185">Reference proteome</keyword>
<dbReference type="PANTHER" id="PTHR33946">
    <property type="match status" value="1"/>
</dbReference>
<reference evidence="4" key="2">
    <citation type="submission" date="2025-09" db="UniProtKB">
        <authorList>
            <consortium name="Ensembl"/>
        </authorList>
    </citation>
    <scope>IDENTIFICATION</scope>
</reference>
<evidence type="ECO:0000259" key="3">
    <source>
        <dbReference type="PROSITE" id="PS50948"/>
    </source>
</evidence>
<keyword evidence="1" id="KW-0677">Repeat</keyword>
<dbReference type="GO" id="GO:0005576">
    <property type="term" value="C:extracellular region"/>
    <property type="evidence" value="ECO:0007669"/>
    <property type="project" value="InterPro"/>
</dbReference>
<proteinExistence type="predicted"/>
<dbReference type="Pfam" id="PF14295">
    <property type="entry name" value="PAN_4"/>
    <property type="match status" value="1"/>
</dbReference>
<accession>A0A3B3ZPQ5</accession>
<evidence type="ECO:0000256" key="1">
    <source>
        <dbReference type="ARBA" id="ARBA00022737"/>
    </source>
</evidence>
<evidence type="ECO:0000313" key="4">
    <source>
        <dbReference type="Ensembl" id="ENSPMGP00000006469.1"/>
    </source>
</evidence>
<dbReference type="CDD" id="cd01100">
    <property type="entry name" value="APPLE_Factor_XI_like"/>
    <property type="match status" value="2"/>
</dbReference>
<dbReference type="GO" id="GO:0006508">
    <property type="term" value="P:proteolysis"/>
    <property type="evidence" value="ECO:0007669"/>
    <property type="project" value="InterPro"/>
</dbReference>
<dbReference type="Pfam" id="PF00024">
    <property type="entry name" value="PAN_1"/>
    <property type="match status" value="1"/>
</dbReference>
<organism evidence="4 5">
    <name type="scientific">Periophthalmus magnuspinnatus</name>
    <dbReference type="NCBI Taxonomy" id="409849"/>
    <lineage>
        <taxon>Eukaryota</taxon>
        <taxon>Metazoa</taxon>
        <taxon>Chordata</taxon>
        <taxon>Craniata</taxon>
        <taxon>Vertebrata</taxon>
        <taxon>Euteleostomi</taxon>
        <taxon>Actinopterygii</taxon>
        <taxon>Neopterygii</taxon>
        <taxon>Teleostei</taxon>
        <taxon>Neoteleostei</taxon>
        <taxon>Acanthomorphata</taxon>
        <taxon>Gobiaria</taxon>
        <taxon>Gobiiformes</taxon>
        <taxon>Gobioidei</taxon>
        <taxon>Gobiidae</taxon>
        <taxon>Oxudercinae</taxon>
        <taxon>Periophthalmus</taxon>
    </lineage>
</organism>
<dbReference type="AlphaFoldDB" id="A0A3B3ZPQ5"/>
<dbReference type="PRINTS" id="PR00005">
    <property type="entry name" value="APPLEDOMAIN"/>
</dbReference>